<dbReference type="AlphaFoldDB" id="A0A6J7CQL5"/>
<feature type="transmembrane region" description="Helical" evidence="1">
    <location>
        <begin position="57"/>
        <end position="77"/>
    </location>
</feature>
<keyword evidence="1" id="KW-1133">Transmembrane helix</keyword>
<reference evidence="2" key="1">
    <citation type="submission" date="2020-05" db="EMBL/GenBank/DDBJ databases">
        <authorList>
            <person name="Chiriac C."/>
            <person name="Salcher M."/>
            <person name="Ghai R."/>
            <person name="Kavagutti S V."/>
        </authorList>
    </citation>
    <scope>NUCLEOTIDE SEQUENCE</scope>
</reference>
<protein>
    <submittedName>
        <fullName evidence="2">Unannotated protein</fullName>
    </submittedName>
</protein>
<keyword evidence="1" id="KW-0812">Transmembrane</keyword>
<organism evidence="2">
    <name type="scientific">freshwater metagenome</name>
    <dbReference type="NCBI Taxonomy" id="449393"/>
    <lineage>
        <taxon>unclassified sequences</taxon>
        <taxon>metagenomes</taxon>
        <taxon>ecological metagenomes</taxon>
    </lineage>
</organism>
<proteinExistence type="predicted"/>
<accession>A0A6J7CQL5</accession>
<name>A0A6J7CQL5_9ZZZZ</name>
<keyword evidence="1" id="KW-0472">Membrane</keyword>
<sequence>MQIEMKRLIALLPATLLMLLLLAPLAYAATDYSGDAMDVVSGEGAYGIADDKVVTNAWFIALLVIPLFILTMSLLQWRLEKRKEARKAAAKKLSTGGHWQSGW</sequence>
<evidence type="ECO:0000313" key="2">
    <source>
        <dbReference type="EMBL" id="CAB4860892.1"/>
    </source>
</evidence>
<gene>
    <name evidence="2" type="ORF">UFOPK3423_00221</name>
</gene>
<evidence type="ECO:0000256" key="1">
    <source>
        <dbReference type="SAM" id="Phobius"/>
    </source>
</evidence>
<dbReference type="EMBL" id="CAFBLQ010000014">
    <property type="protein sequence ID" value="CAB4860892.1"/>
    <property type="molecule type" value="Genomic_DNA"/>
</dbReference>